<proteinExistence type="predicted"/>
<reference evidence="2 3" key="1">
    <citation type="submission" date="2016-05" db="EMBL/GenBank/DDBJ databases">
        <title>Draft genome sequence of Pediococcus parvulus 2.6, a probiotic beta-glucan producer strain.</title>
        <authorList>
            <person name="Mohedano M.L."/>
            <person name="Perez-Ramos A."/>
            <person name="Duenas M.T."/>
            <person name="Lamontanara A."/>
            <person name="Orru L."/>
            <person name="Spano G."/>
            <person name="Capozzi V."/>
            <person name="Lopez P."/>
        </authorList>
    </citation>
    <scope>NUCLEOTIDE SEQUENCE [LARGE SCALE GENOMIC DNA]</scope>
    <source>
        <strain evidence="2 3">2.6</strain>
    </source>
</reference>
<feature type="transmembrane region" description="Helical" evidence="1">
    <location>
        <begin position="38"/>
        <end position="59"/>
    </location>
</feature>
<evidence type="ECO:0000313" key="2">
    <source>
        <dbReference type="EMBL" id="OAD64032.1"/>
    </source>
</evidence>
<dbReference type="Proteomes" id="UP000077280">
    <property type="component" value="Unassembled WGS sequence"/>
</dbReference>
<feature type="transmembrane region" description="Helical" evidence="1">
    <location>
        <begin position="177"/>
        <end position="193"/>
    </location>
</feature>
<keyword evidence="3" id="KW-1185">Reference proteome</keyword>
<protein>
    <recommendedName>
        <fullName evidence="4">DUF304 domain-containing protein</fullName>
    </recommendedName>
</protein>
<feature type="transmembrane region" description="Helical" evidence="1">
    <location>
        <begin position="12"/>
        <end position="32"/>
    </location>
</feature>
<accession>A0ABX2UFP1</accession>
<comment type="caution">
    <text evidence="2">The sequence shown here is derived from an EMBL/GenBank/DDBJ whole genome shotgun (WGS) entry which is preliminary data.</text>
</comment>
<feature type="transmembrane region" description="Helical" evidence="1">
    <location>
        <begin position="213"/>
        <end position="230"/>
    </location>
</feature>
<evidence type="ECO:0008006" key="4">
    <source>
        <dbReference type="Google" id="ProtNLM"/>
    </source>
</evidence>
<evidence type="ECO:0000313" key="3">
    <source>
        <dbReference type="Proteomes" id="UP000077280"/>
    </source>
</evidence>
<organism evidence="2 3">
    <name type="scientific">Pediococcus parvulus</name>
    <dbReference type="NCBI Taxonomy" id="54062"/>
    <lineage>
        <taxon>Bacteria</taxon>
        <taxon>Bacillati</taxon>
        <taxon>Bacillota</taxon>
        <taxon>Bacilli</taxon>
        <taxon>Lactobacillales</taxon>
        <taxon>Lactobacillaceae</taxon>
        <taxon>Pediococcus</taxon>
    </lineage>
</organism>
<keyword evidence="1" id="KW-0472">Membrane</keyword>
<gene>
    <name evidence="2" type="ORF">A7K95_06675</name>
</gene>
<name>A0ABX2UFP1_9LACO</name>
<dbReference type="EMBL" id="LXND01000047">
    <property type="protein sequence ID" value="OAD64032.1"/>
    <property type="molecule type" value="Genomic_DNA"/>
</dbReference>
<keyword evidence="1" id="KW-1133">Transmembrane helix</keyword>
<keyword evidence="1" id="KW-0812">Transmembrane</keyword>
<dbReference type="RefSeq" id="WP_068806466.1">
    <property type="nucleotide sequence ID" value="NZ_LXND01000047.1"/>
</dbReference>
<evidence type="ECO:0000256" key="1">
    <source>
        <dbReference type="SAM" id="Phobius"/>
    </source>
</evidence>
<sequence length="236" mass="27038">MKFYLNAYRLYELLYLLLNAAFVVIGTLIAKYDSNNYFMGFFIMLVFGLPSIITVYRLIKPNLLVLSSRGLLNKVVLFKRKPKLIGWEYLADVTTTQRNLVTTLNLSLEAPIDGKAEIAIPLVAARQSDIDETVYVIQKAIIFCNTVHETENDRGFSVEQTLQMYNAQRVEKTSAKIWWLWAILVLASIWISQKTGRIGNYLFPTTNESISAFIYFLFATPVMLCLWESATRSSLF</sequence>